<proteinExistence type="predicted"/>
<organism evidence="2 3">
    <name type="scientific">Streptomyces autolyticus</name>
    <dbReference type="NCBI Taxonomy" id="75293"/>
    <lineage>
        <taxon>Bacteria</taxon>
        <taxon>Bacillati</taxon>
        <taxon>Actinomycetota</taxon>
        <taxon>Actinomycetes</taxon>
        <taxon>Kitasatosporales</taxon>
        <taxon>Streptomycetaceae</taxon>
        <taxon>Streptomyces</taxon>
    </lineage>
</organism>
<gene>
    <name evidence="2" type="ORF">BV401_09710</name>
</gene>
<name>A0ABM6H9U8_9ACTN</name>
<feature type="transmembrane region" description="Helical" evidence="1">
    <location>
        <begin position="128"/>
        <end position="148"/>
    </location>
</feature>
<feature type="transmembrane region" description="Helical" evidence="1">
    <location>
        <begin position="255"/>
        <end position="273"/>
    </location>
</feature>
<reference evidence="2 3" key="1">
    <citation type="journal article" date="2017" name="J. Biotechnol.">
        <title>The complete genome sequence of Streptomyces autolyticus CGMCC 0516, the producer of geldanamycin, autolytimycin, reblastatin and elaiophylin.</title>
        <authorList>
            <person name="Yin M."/>
            <person name="Jiang M."/>
            <person name="Ren Z."/>
            <person name="Dong Y."/>
            <person name="Lu T."/>
        </authorList>
    </citation>
    <scope>NUCLEOTIDE SEQUENCE [LARGE SCALE GENOMIC DNA]</scope>
    <source>
        <strain evidence="2 3">CGMCC0516</strain>
    </source>
</reference>
<dbReference type="Pfam" id="PF03988">
    <property type="entry name" value="DUF347"/>
    <property type="match status" value="4"/>
</dbReference>
<dbReference type="EMBL" id="CP019458">
    <property type="protein sequence ID" value="AQA10715.1"/>
    <property type="molecule type" value="Genomic_DNA"/>
</dbReference>
<feature type="transmembrane region" description="Helical" evidence="1">
    <location>
        <begin position="192"/>
        <end position="210"/>
    </location>
</feature>
<accession>A0ABM6H9U8</accession>
<dbReference type="InterPro" id="IPR007136">
    <property type="entry name" value="DUF347"/>
</dbReference>
<evidence type="ECO:0000313" key="2">
    <source>
        <dbReference type="EMBL" id="AQA10715.1"/>
    </source>
</evidence>
<feature type="transmembrane region" description="Helical" evidence="1">
    <location>
        <begin position="217"/>
        <end position="235"/>
    </location>
</feature>
<keyword evidence="1" id="KW-0812">Transmembrane</keyword>
<evidence type="ECO:0000256" key="1">
    <source>
        <dbReference type="SAM" id="Phobius"/>
    </source>
</evidence>
<protein>
    <recommendedName>
        <fullName evidence="4">Membrane-anchored protein</fullName>
    </recommendedName>
</protein>
<dbReference type="Proteomes" id="UP000187851">
    <property type="component" value="Chromosome"/>
</dbReference>
<feature type="transmembrane region" description="Helical" evidence="1">
    <location>
        <begin position="160"/>
        <end position="180"/>
    </location>
</feature>
<keyword evidence="3" id="KW-1185">Reference proteome</keyword>
<feature type="transmembrane region" description="Helical" evidence="1">
    <location>
        <begin position="83"/>
        <end position="103"/>
    </location>
</feature>
<keyword evidence="1" id="KW-0472">Membrane</keyword>
<feature type="transmembrane region" description="Helical" evidence="1">
    <location>
        <begin position="54"/>
        <end position="76"/>
    </location>
</feature>
<sequence length="296" mass="31393">MGKREVLTDLDAASASTSVMKKLPEVTLAFWVMKIAATTLGETAGDLFAQTLKLGYFLTTIALFLIFVVTLVVQLRSSRYNPFFYWTVILSTSMAGTTMSDFMNRDASAKFLSDGATSLGWGPQGLGLGYPVGAAILISILLAIFLMWKVSGMTFQIRDIVTFRGEALFWSAILVSNTLGTSMGDFLSDSSGLGYAGGALLVIGVLAVLVAMMRAPAVPNVLLFWIAFVLTRPLGATAGDFLTKPVAKGGLDLGTAGSSAVLLVILFGLMAYAQVRERRATGSGSAEREPVTQRAG</sequence>
<keyword evidence="1" id="KW-1133">Transmembrane helix</keyword>
<evidence type="ECO:0008006" key="4">
    <source>
        <dbReference type="Google" id="ProtNLM"/>
    </source>
</evidence>
<evidence type="ECO:0000313" key="3">
    <source>
        <dbReference type="Proteomes" id="UP000187851"/>
    </source>
</evidence>